<reference evidence="1 2" key="1">
    <citation type="submission" date="2018-05" db="EMBL/GenBank/DDBJ databases">
        <title>Complete genome sequence of the Type Strain of Streptomyces spongiicola HNM0071, the producer of staurosporine.</title>
        <authorList>
            <person name="Zhou S."/>
            <person name="Huang X."/>
        </authorList>
    </citation>
    <scope>NUCLEOTIDE SEQUENCE [LARGE SCALE GENOMIC DNA]</scope>
    <source>
        <strain evidence="1 2">HNM0071</strain>
    </source>
</reference>
<protein>
    <submittedName>
        <fullName evidence="1">Uncharacterized protein</fullName>
    </submittedName>
</protein>
<evidence type="ECO:0000313" key="2">
    <source>
        <dbReference type="Proteomes" id="UP000245051"/>
    </source>
</evidence>
<keyword evidence="2" id="KW-1185">Reference proteome</keyword>
<sequence length="89" mass="9971">MIRQLTADERRALTDRLAAHGITPRQFTQAQELARTMSETLARTYGEVIGRRVTPVEFITDVLGVEGAGRLVACALREITDRPDLYRDA</sequence>
<dbReference type="Proteomes" id="UP000245051">
    <property type="component" value="Chromosome"/>
</dbReference>
<gene>
    <name evidence="1" type="ORF">DDQ41_12545</name>
</gene>
<accession>A0ABN5KLW0</accession>
<organism evidence="1 2">
    <name type="scientific">Streptomyces spongiicola</name>
    <dbReference type="NCBI Taxonomy" id="1690221"/>
    <lineage>
        <taxon>Bacteria</taxon>
        <taxon>Bacillati</taxon>
        <taxon>Actinomycetota</taxon>
        <taxon>Actinomycetes</taxon>
        <taxon>Kitasatosporales</taxon>
        <taxon>Streptomycetaceae</taxon>
        <taxon>Streptomyces</taxon>
    </lineage>
</organism>
<dbReference type="EMBL" id="CP029254">
    <property type="protein sequence ID" value="AWK09615.1"/>
    <property type="molecule type" value="Genomic_DNA"/>
</dbReference>
<proteinExistence type="predicted"/>
<dbReference type="RefSeq" id="WP_109294584.1">
    <property type="nucleotide sequence ID" value="NZ_CP029254.1"/>
</dbReference>
<name>A0ABN5KLW0_9ACTN</name>
<evidence type="ECO:0000313" key="1">
    <source>
        <dbReference type="EMBL" id="AWK09615.1"/>
    </source>
</evidence>